<evidence type="ECO:0000259" key="3">
    <source>
        <dbReference type="Pfam" id="PF01757"/>
    </source>
</evidence>
<feature type="transmembrane region" description="Helical" evidence="2">
    <location>
        <begin position="426"/>
        <end position="446"/>
    </location>
</feature>
<evidence type="ECO:0000313" key="5">
    <source>
        <dbReference type="Proteomes" id="UP000036681"/>
    </source>
</evidence>
<proteinExistence type="predicted"/>
<dbReference type="PANTHER" id="PTHR23028:SF53">
    <property type="entry name" value="ACYL_TRANSF_3 DOMAIN-CONTAINING PROTEIN"/>
    <property type="match status" value="1"/>
</dbReference>
<feature type="transmembrane region" description="Helical" evidence="2">
    <location>
        <begin position="102"/>
        <end position="120"/>
    </location>
</feature>
<evidence type="ECO:0000256" key="2">
    <source>
        <dbReference type="SAM" id="Phobius"/>
    </source>
</evidence>
<dbReference type="AlphaFoldDB" id="A0A9J2PMI3"/>
<feature type="transmembrane region" description="Helical" evidence="2">
    <location>
        <begin position="126"/>
        <end position="146"/>
    </location>
</feature>
<dbReference type="GO" id="GO:0016747">
    <property type="term" value="F:acyltransferase activity, transferring groups other than amino-acyl groups"/>
    <property type="evidence" value="ECO:0007669"/>
    <property type="project" value="InterPro"/>
</dbReference>
<dbReference type="Proteomes" id="UP000036681">
    <property type="component" value="Unplaced"/>
</dbReference>
<dbReference type="WBParaSite" id="ALUE_0001115201-mRNA-1">
    <property type="protein sequence ID" value="ALUE_0001115201-mRNA-1"/>
    <property type="gene ID" value="ALUE_0001115201"/>
</dbReference>
<feature type="transmembrane region" description="Helical" evidence="2">
    <location>
        <begin position="55"/>
        <end position="74"/>
    </location>
</feature>
<dbReference type="GO" id="GO:0016020">
    <property type="term" value="C:membrane"/>
    <property type="evidence" value="ECO:0007669"/>
    <property type="project" value="TreeGrafter"/>
</dbReference>
<dbReference type="PANTHER" id="PTHR23028">
    <property type="entry name" value="ACETYLTRANSFERASE"/>
    <property type="match status" value="1"/>
</dbReference>
<dbReference type="InterPro" id="IPR002656">
    <property type="entry name" value="Acyl_transf_3_dom"/>
</dbReference>
<feature type="transmembrane region" description="Helical" evidence="2">
    <location>
        <begin position="33"/>
        <end position="49"/>
    </location>
</feature>
<reference evidence="6" key="1">
    <citation type="submission" date="2023-03" db="UniProtKB">
        <authorList>
            <consortium name="WormBaseParasite"/>
        </authorList>
    </citation>
    <scope>IDENTIFICATION</scope>
</reference>
<accession>A0A9J2PMI3</accession>
<name>A0A9J2PMI3_ASCLU</name>
<feature type="domain" description="Acyltransferase 3" evidence="3">
    <location>
        <begin position="101"/>
        <end position="412"/>
    </location>
</feature>
<keyword evidence="2" id="KW-0472">Membrane</keyword>
<feature type="region of interest" description="Disordered" evidence="1">
    <location>
        <begin position="1"/>
        <end position="26"/>
    </location>
</feature>
<feature type="transmembrane region" description="Helical" evidence="2">
    <location>
        <begin position="309"/>
        <end position="329"/>
    </location>
</feature>
<feature type="transmembrane region" description="Helical" evidence="2">
    <location>
        <begin position="395"/>
        <end position="414"/>
    </location>
</feature>
<evidence type="ECO:0000313" key="6">
    <source>
        <dbReference type="WBParaSite" id="ALUE_0001115201-mRNA-1"/>
    </source>
</evidence>
<feature type="transmembrane region" description="Helical" evidence="2">
    <location>
        <begin position="334"/>
        <end position="352"/>
    </location>
</feature>
<dbReference type="GO" id="GO:0000271">
    <property type="term" value="P:polysaccharide biosynthetic process"/>
    <property type="evidence" value="ECO:0007669"/>
    <property type="project" value="TreeGrafter"/>
</dbReference>
<evidence type="ECO:0000256" key="1">
    <source>
        <dbReference type="SAM" id="MobiDB-lite"/>
    </source>
</evidence>
<evidence type="ECO:0000259" key="4">
    <source>
        <dbReference type="Pfam" id="PF19040"/>
    </source>
</evidence>
<keyword evidence="2" id="KW-1133">Transmembrane helix</keyword>
<dbReference type="Pfam" id="PF01757">
    <property type="entry name" value="Acyl_transf_3"/>
    <property type="match status" value="1"/>
</dbReference>
<feature type="domain" description="SGNH" evidence="4">
    <location>
        <begin position="550"/>
        <end position="771"/>
    </location>
</feature>
<feature type="compositionally biased region" description="Basic and acidic residues" evidence="1">
    <location>
        <begin position="15"/>
        <end position="26"/>
    </location>
</feature>
<sequence length="790" mass="90365">MNDYCNDENLNKILPPEERNSGGKTRKRDDIQCLRGVAIIYVLLFHLFPSVFPKGFLGVDIFFVISGYLITMILSRNTPISLADTGTFFSKRIRKTRKRDDIQCLRGVAIIYVLLFHLFPSVFRKGFLGVDIFLVISGYLITMILSRNTPISLADTGTFFSKRIRRIFPAYYLMIFAVLVFGRIFLTSYDQHLLAVDSGWTLAFLSNVHKYFQQKDYFAQIGNYDFLLHAWSLAVEMQFYCTAPLLASIAHRLRFGKMVIATTAILSLVVHVKATGELQFSSLPSRLWQFLAGSFAFELRQKVDAIPDMVSKVVAVVAAILISPVILFIPNNEFLCRLTVTAAATLIVARISPSVNDFFNNETLLLTGDISYSLYLVHWPVIIFFRYIHHADKLLFTESLIVAQLSFLLAYLSFKTIEKYFIRENLAKALIFTSLLFFSSIMLMNYPKVPLLVLKQQINQSSTTMLLPDESENGTVAKTSFENDCFAFRYQDYRPEEITSSMLRDAQIANERFMHYWPKDIPEDSLPDPLVDKYFRSKNINIPLTAYYKNSGKTSIAIFGNSFAHRSLYAVIRAFGQRAKEIRLLANVGCPPFIGSIYTDSVGVECGPFLNASVELIEEMKPDITFLIFRPFDPIDSPIINLTKDNQFNNIQYTIDRISAVTKRIVIEYPLPVNKKRYTGQIAGSTFAFDSTARLVDKGQSVSILACPPSQSEKTQKRNESWNCKETVDSKLHRQKYKEIYKLEICRVFDPENLYSFFDMGSHYNDYAMKCFEKVYSEIINENYANGVIE</sequence>
<protein>
    <submittedName>
        <fullName evidence="6">Acyltransferase 3 domain-containing protein</fullName>
    </submittedName>
</protein>
<dbReference type="Pfam" id="PF19040">
    <property type="entry name" value="SGNH"/>
    <property type="match status" value="1"/>
</dbReference>
<feature type="transmembrane region" description="Helical" evidence="2">
    <location>
        <begin position="167"/>
        <end position="186"/>
    </location>
</feature>
<dbReference type="InterPro" id="IPR050879">
    <property type="entry name" value="Acyltransferase_3"/>
</dbReference>
<keyword evidence="2" id="KW-0812">Transmembrane</keyword>
<feature type="transmembrane region" description="Helical" evidence="2">
    <location>
        <begin position="226"/>
        <end position="246"/>
    </location>
</feature>
<dbReference type="InterPro" id="IPR043968">
    <property type="entry name" value="SGNH"/>
</dbReference>
<feature type="transmembrane region" description="Helical" evidence="2">
    <location>
        <begin position="372"/>
        <end position="388"/>
    </location>
</feature>
<organism evidence="5 6">
    <name type="scientific">Ascaris lumbricoides</name>
    <name type="common">Giant roundworm</name>
    <dbReference type="NCBI Taxonomy" id="6252"/>
    <lineage>
        <taxon>Eukaryota</taxon>
        <taxon>Metazoa</taxon>
        <taxon>Ecdysozoa</taxon>
        <taxon>Nematoda</taxon>
        <taxon>Chromadorea</taxon>
        <taxon>Rhabditida</taxon>
        <taxon>Spirurina</taxon>
        <taxon>Ascaridomorpha</taxon>
        <taxon>Ascaridoidea</taxon>
        <taxon>Ascarididae</taxon>
        <taxon>Ascaris</taxon>
    </lineage>
</organism>
<keyword evidence="5" id="KW-1185">Reference proteome</keyword>